<feature type="region of interest" description="Disordered" evidence="2">
    <location>
        <begin position="123"/>
        <end position="150"/>
    </location>
</feature>
<feature type="compositionally biased region" description="Low complexity" evidence="2">
    <location>
        <begin position="123"/>
        <end position="132"/>
    </location>
</feature>
<evidence type="ECO:0000256" key="2">
    <source>
        <dbReference type="SAM" id="MobiDB-lite"/>
    </source>
</evidence>
<dbReference type="EMBL" id="JAINUG010000141">
    <property type="protein sequence ID" value="KAJ8393028.1"/>
    <property type="molecule type" value="Genomic_DNA"/>
</dbReference>
<keyword evidence="5" id="KW-1185">Reference proteome</keyword>
<feature type="coiled-coil region" evidence="1">
    <location>
        <begin position="151"/>
        <end position="178"/>
    </location>
</feature>
<feature type="domain" description="Myb/SANT-like DNA-binding" evidence="3">
    <location>
        <begin position="8"/>
        <end position="98"/>
    </location>
</feature>
<dbReference type="AlphaFoldDB" id="A0AAD7WDS2"/>
<organism evidence="4 5">
    <name type="scientific">Aldrovandia affinis</name>
    <dbReference type="NCBI Taxonomy" id="143900"/>
    <lineage>
        <taxon>Eukaryota</taxon>
        <taxon>Metazoa</taxon>
        <taxon>Chordata</taxon>
        <taxon>Craniata</taxon>
        <taxon>Vertebrata</taxon>
        <taxon>Euteleostomi</taxon>
        <taxon>Actinopterygii</taxon>
        <taxon>Neopterygii</taxon>
        <taxon>Teleostei</taxon>
        <taxon>Notacanthiformes</taxon>
        <taxon>Halosauridae</taxon>
        <taxon>Aldrovandia</taxon>
    </lineage>
</organism>
<name>A0AAD7WDS2_9TELE</name>
<protein>
    <recommendedName>
        <fullName evidence="3">Myb/SANT-like DNA-binding domain-containing protein</fullName>
    </recommendedName>
</protein>
<comment type="caution">
    <text evidence="4">The sequence shown here is derived from an EMBL/GenBank/DDBJ whole genome shotgun (WGS) entry which is preliminary data.</text>
</comment>
<proteinExistence type="predicted"/>
<evidence type="ECO:0000313" key="5">
    <source>
        <dbReference type="Proteomes" id="UP001221898"/>
    </source>
</evidence>
<dbReference type="Proteomes" id="UP001221898">
    <property type="component" value="Unassembled WGS sequence"/>
</dbReference>
<reference evidence="4" key="1">
    <citation type="journal article" date="2023" name="Science">
        <title>Genome structures resolve the early diversification of teleost fishes.</title>
        <authorList>
            <person name="Parey E."/>
            <person name="Louis A."/>
            <person name="Montfort J."/>
            <person name="Bouchez O."/>
            <person name="Roques C."/>
            <person name="Iampietro C."/>
            <person name="Lluch J."/>
            <person name="Castinel A."/>
            <person name="Donnadieu C."/>
            <person name="Desvignes T."/>
            <person name="Floi Bucao C."/>
            <person name="Jouanno E."/>
            <person name="Wen M."/>
            <person name="Mejri S."/>
            <person name="Dirks R."/>
            <person name="Jansen H."/>
            <person name="Henkel C."/>
            <person name="Chen W.J."/>
            <person name="Zahm M."/>
            <person name="Cabau C."/>
            <person name="Klopp C."/>
            <person name="Thompson A.W."/>
            <person name="Robinson-Rechavi M."/>
            <person name="Braasch I."/>
            <person name="Lecointre G."/>
            <person name="Bobe J."/>
            <person name="Postlethwait J.H."/>
            <person name="Berthelot C."/>
            <person name="Roest Crollius H."/>
            <person name="Guiguen Y."/>
        </authorList>
    </citation>
    <scope>NUCLEOTIDE SEQUENCE</scope>
    <source>
        <strain evidence="4">NC1722</strain>
    </source>
</reference>
<keyword evidence="1" id="KW-0175">Coiled coil</keyword>
<dbReference type="InterPro" id="IPR044822">
    <property type="entry name" value="Myb_DNA-bind_4"/>
</dbReference>
<dbReference type="Pfam" id="PF13837">
    <property type="entry name" value="Myb_DNA-bind_4"/>
    <property type="match status" value="1"/>
</dbReference>
<evidence type="ECO:0000256" key="1">
    <source>
        <dbReference type="SAM" id="Coils"/>
    </source>
</evidence>
<dbReference type="Gene3D" id="1.10.10.60">
    <property type="entry name" value="Homeodomain-like"/>
    <property type="match status" value="1"/>
</dbReference>
<gene>
    <name evidence="4" type="ORF">AAFF_G00069320</name>
</gene>
<evidence type="ECO:0000313" key="4">
    <source>
        <dbReference type="EMBL" id="KAJ8393028.1"/>
    </source>
</evidence>
<sequence>MTANFVYKWTDEDVEKLIHARIEHRAAFSGRRNAAAHGWEIVLKDIGLEGVVTPLRAGKKWENLKTHYKELKQPPTGQGTESGEATAGSWKWYPLMDEALGGRPSIQPPVLVASAWGGHSPAAAVAEPAAGPERQELGPGPSKRRREDPVLEFLKKEAEKAEERARREEQREERLLSLLKKIVDKM</sequence>
<accession>A0AAD7WDS2</accession>
<evidence type="ECO:0000259" key="3">
    <source>
        <dbReference type="Pfam" id="PF13837"/>
    </source>
</evidence>